<dbReference type="PANTHER" id="PTHR23309">
    <property type="entry name" value="3-HYDROXYACYL-COA DEHYROGENASE"/>
    <property type="match status" value="1"/>
</dbReference>
<dbReference type="CDD" id="cd06558">
    <property type="entry name" value="crotonase-like"/>
    <property type="match status" value="1"/>
</dbReference>
<comment type="catalytic activity">
    <reaction evidence="4">
        <text>a (3S)-3-hydroxyacyl-CoA + NAD(+) = a 3-oxoacyl-CoA + NADH + H(+)</text>
        <dbReference type="Rhea" id="RHEA:22432"/>
        <dbReference type="ChEBI" id="CHEBI:15378"/>
        <dbReference type="ChEBI" id="CHEBI:57318"/>
        <dbReference type="ChEBI" id="CHEBI:57540"/>
        <dbReference type="ChEBI" id="CHEBI:57945"/>
        <dbReference type="ChEBI" id="CHEBI:90726"/>
        <dbReference type="EC" id="1.1.1.35"/>
    </reaction>
</comment>
<protein>
    <submittedName>
        <fullName evidence="6">Uncharacterized protein</fullName>
    </submittedName>
</protein>
<dbReference type="InterPro" id="IPR018376">
    <property type="entry name" value="Enoyl-CoA_hyd/isom_CS"/>
</dbReference>
<dbReference type="SUPFAM" id="SSF52096">
    <property type="entry name" value="ClpP/crotonase"/>
    <property type="match status" value="1"/>
</dbReference>
<dbReference type="GO" id="GO:0006635">
    <property type="term" value="P:fatty acid beta-oxidation"/>
    <property type="evidence" value="ECO:0007669"/>
    <property type="project" value="TreeGrafter"/>
</dbReference>
<dbReference type="EMBL" id="LPXO01000007">
    <property type="protein sequence ID" value="KUF10287.1"/>
    <property type="molecule type" value="Genomic_DNA"/>
</dbReference>
<reference evidence="6 7" key="1">
    <citation type="submission" date="2015-12" db="EMBL/GenBank/DDBJ databases">
        <authorList>
            <person name="Shamseldin A."/>
            <person name="Moawad H."/>
            <person name="Abd El-Rahim W.M."/>
            <person name="Sadowsky M.J."/>
        </authorList>
    </citation>
    <scope>NUCLEOTIDE SEQUENCE [LARGE SCALE GENOMIC DNA]</scope>
    <source>
        <strain evidence="6 7">SJ5A-1</strain>
    </source>
</reference>
<dbReference type="GO" id="GO:0016853">
    <property type="term" value="F:isomerase activity"/>
    <property type="evidence" value="ECO:0007669"/>
    <property type="project" value="UniProtKB-KW"/>
</dbReference>
<evidence type="ECO:0000256" key="3">
    <source>
        <dbReference type="ARBA" id="ARBA00023268"/>
    </source>
</evidence>
<evidence type="ECO:0000256" key="5">
    <source>
        <dbReference type="RuleBase" id="RU003707"/>
    </source>
</evidence>
<dbReference type="GO" id="GO:0016829">
    <property type="term" value="F:lyase activity"/>
    <property type="evidence" value="ECO:0007669"/>
    <property type="project" value="UniProtKB-KW"/>
</dbReference>
<dbReference type="InterPro" id="IPR008927">
    <property type="entry name" value="6-PGluconate_DH-like_C_sf"/>
</dbReference>
<sequence>MSGQIEHFRQSEQVSERVGYEVAAGVAYLSIANPPVNALSRDIREDLMEALDRAEEEDGVEAIVLIGSGGTFPAGADLNEYDDGLQEPFLRDLCERVAYCETPVVAALSGTVFGGGLELALAAHYRLALQGTRLSLPEIRMGLTPSAGATQRLPRLVGAELALDMMLSGRILTVDRAPGQQLVDAVCSGDLRMAAAQFCARLAGEDPATRRLSERRDGLEDAVAFQAAVAAHRARLDGDPEDAAHRIVHLVEAAALLPFEAGLAMEEDAFEATLASDAARALRHAFVAEHVARRGFAAPVAPVRMERVAVLGAGPLALQIAVSALNAGLCVDWGMRDTAHRHEGEAQLRDLLAAGRDADARAEALDRLRIGDSAAMTDRADIILHAARGQGDVPAPEGVVRAVAMAGRVDRVGLRFAPPVFATRLVEIIEGPDCAPGDLAAALALADRLHKVPVHVRSTGESLAGRLAAAMQRAADGLVDLGADPYAIDAALEDWGLARPPFKARDMAGLETLAHAERGAGATNWSAEIAGLGRTGWVAGLGFYDWEQRVACPSAAVTRHLDTARAPVKWPAEDLRRLVIGAMANEGTRLLAEGMARRASDLDVVSLLALDLPRPRGGVMKAVSLWGVFGVMKTLERLGHPDADFWQPQPAWAELVKYGQSFDDL</sequence>
<evidence type="ECO:0000313" key="6">
    <source>
        <dbReference type="EMBL" id="KUF10287.1"/>
    </source>
</evidence>
<dbReference type="STRING" id="1685382.AVJ23_12835"/>
<dbReference type="Pfam" id="PF00378">
    <property type="entry name" value="ECH_1"/>
    <property type="match status" value="1"/>
</dbReference>
<dbReference type="SUPFAM" id="SSF51735">
    <property type="entry name" value="NAD(P)-binding Rossmann-fold domains"/>
    <property type="match status" value="1"/>
</dbReference>
<dbReference type="InterPro" id="IPR029045">
    <property type="entry name" value="ClpP/crotonase-like_dom_sf"/>
</dbReference>
<comment type="similarity">
    <text evidence="5">Belongs to the enoyl-CoA hydratase/isomerase family.</text>
</comment>
<dbReference type="GO" id="GO:0003857">
    <property type="term" value="F:(3S)-3-hydroxyacyl-CoA dehydrogenase (NAD+) activity"/>
    <property type="evidence" value="ECO:0007669"/>
    <property type="project" value="UniProtKB-EC"/>
</dbReference>
<dbReference type="Gene3D" id="3.40.50.720">
    <property type="entry name" value="NAD(P)-binding Rossmann-like Domain"/>
    <property type="match status" value="1"/>
</dbReference>
<dbReference type="SUPFAM" id="SSF48179">
    <property type="entry name" value="6-phosphogluconate dehydrogenase C-terminal domain-like"/>
    <property type="match status" value="2"/>
</dbReference>
<evidence type="ECO:0000256" key="2">
    <source>
        <dbReference type="ARBA" id="ARBA00023239"/>
    </source>
</evidence>
<dbReference type="AlphaFoldDB" id="A0A0W7WIC3"/>
<keyword evidence="7" id="KW-1185">Reference proteome</keyword>
<accession>A0A0W7WIC3</accession>
<dbReference type="Proteomes" id="UP000054396">
    <property type="component" value="Unassembled WGS sequence"/>
</dbReference>
<dbReference type="PROSITE" id="PS00166">
    <property type="entry name" value="ENOYL_COA_HYDRATASE"/>
    <property type="match status" value="1"/>
</dbReference>
<dbReference type="Gene3D" id="1.10.1040.50">
    <property type="match status" value="1"/>
</dbReference>
<dbReference type="RefSeq" id="WP_058862605.1">
    <property type="nucleotide sequence ID" value="NZ_LPXO01000007.1"/>
</dbReference>
<evidence type="ECO:0000256" key="4">
    <source>
        <dbReference type="ARBA" id="ARBA00049556"/>
    </source>
</evidence>
<dbReference type="InterPro" id="IPR001753">
    <property type="entry name" value="Enoyl-CoA_hydra/iso"/>
</dbReference>
<keyword evidence="1" id="KW-0413">Isomerase</keyword>
<comment type="caution">
    <text evidence="6">The sequence shown here is derived from an EMBL/GenBank/DDBJ whole genome shotgun (WGS) entry which is preliminary data.</text>
</comment>
<dbReference type="PANTHER" id="PTHR23309:SF49">
    <property type="entry name" value="PEROXISOMAL BIFUNCTIONAL ENZYME"/>
    <property type="match status" value="1"/>
</dbReference>
<dbReference type="InterPro" id="IPR036291">
    <property type="entry name" value="NAD(P)-bd_dom_sf"/>
</dbReference>
<keyword evidence="3" id="KW-0511">Multifunctional enzyme</keyword>
<evidence type="ECO:0000313" key="7">
    <source>
        <dbReference type="Proteomes" id="UP000054396"/>
    </source>
</evidence>
<organism evidence="6 7">
    <name type="scientific">Pseudoponticoccus marisrubri</name>
    <dbReference type="NCBI Taxonomy" id="1685382"/>
    <lineage>
        <taxon>Bacteria</taxon>
        <taxon>Pseudomonadati</taxon>
        <taxon>Pseudomonadota</taxon>
        <taxon>Alphaproteobacteria</taxon>
        <taxon>Rhodobacterales</taxon>
        <taxon>Roseobacteraceae</taxon>
        <taxon>Pseudoponticoccus</taxon>
    </lineage>
</organism>
<name>A0A0W7WIC3_9RHOB</name>
<gene>
    <name evidence="6" type="ORF">AVJ23_12835</name>
</gene>
<proteinExistence type="inferred from homology"/>
<dbReference type="Gene3D" id="3.90.226.10">
    <property type="entry name" value="2-enoyl-CoA Hydratase, Chain A, domain 1"/>
    <property type="match status" value="1"/>
</dbReference>
<keyword evidence="2" id="KW-0456">Lyase</keyword>
<dbReference type="OrthoDB" id="9771883at2"/>
<evidence type="ECO:0000256" key="1">
    <source>
        <dbReference type="ARBA" id="ARBA00023235"/>
    </source>
</evidence>